<evidence type="ECO:0000256" key="5">
    <source>
        <dbReference type="ARBA" id="ARBA00022884"/>
    </source>
</evidence>
<dbReference type="Gene3D" id="1.10.8.100">
    <property type="entry name" value="Ribosomal RNA adenine dimethylase-like, domain 2"/>
    <property type="match status" value="1"/>
</dbReference>
<name>A0A9N9C9L8_9GLOM</name>
<evidence type="ECO:0000256" key="2">
    <source>
        <dbReference type="ARBA" id="ARBA00022603"/>
    </source>
</evidence>
<sequence>MISNKSLLSVRDLVKIYKLSAKSQLSQNFILDKNVTDKIVKSSQIDSNDLLVVEVGAGPGLLTRSILDTGITNMIAVEKDKRFLPALMQLSEASRGNLPFNVASPLLIQWMKMLYKREGIFKFPNVIMTLMFQKEVGDRIAASVKDPERSRISVLVQSLSLSKPVLNVPVDNFEEVVRYFYGRRRKTLRSIFKTIKSRISPTEQGLLDYNLEKLEWDLTLRPEKISSEEFCKLTKIFIENSIKFPT</sequence>
<comment type="subcellular location">
    <subcellularLocation>
        <location evidence="1">Mitochondrion</location>
    </subcellularLocation>
</comment>
<dbReference type="InterPro" id="IPR020598">
    <property type="entry name" value="rRNA_Ade_methylase_Trfase_N"/>
</dbReference>
<evidence type="ECO:0000256" key="7">
    <source>
        <dbReference type="PROSITE-ProRule" id="PRU01026"/>
    </source>
</evidence>
<dbReference type="AlphaFoldDB" id="A0A9N9C9L8"/>
<feature type="binding site" evidence="7">
    <location>
        <position position="56"/>
    </location>
    <ligand>
        <name>S-adenosyl-L-methionine</name>
        <dbReference type="ChEBI" id="CHEBI:59789"/>
    </ligand>
</feature>
<accession>A0A9N9C9L8</accession>
<dbReference type="EC" id="2.1.1.-" evidence="8"/>
<feature type="binding site" evidence="7">
    <location>
        <position position="97"/>
    </location>
    <ligand>
        <name>S-adenosyl-L-methionine</name>
        <dbReference type="ChEBI" id="CHEBI:59789"/>
    </ligand>
</feature>
<feature type="binding site" evidence="7">
    <location>
        <position position="78"/>
    </location>
    <ligand>
        <name>S-adenosyl-L-methionine</name>
        <dbReference type="ChEBI" id="CHEBI:59789"/>
    </ligand>
</feature>
<dbReference type="GO" id="GO:0034246">
    <property type="term" value="F:mitochondrial transcription factor activity"/>
    <property type="evidence" value="ECO:0007669"/>
    <property type="project" value="TreeGrafter"/>
</dbReference>
<dbReference type="InterPro" id="IPR023165">
    <property type="entry name" value="rRNA_Ade_diMease-like_C"/>
</dbReference>
<dbReference type="GO" id="GO:0005759">
    <property type="term" value="C:mitochondrial matrix"/>
    <property type="evidence" value="ECO:0007669"/>
    <property type="project" value="TreeGrafter"/>
</dbReference>
<dbReference type="SUPFAM" id="SSF53335">
    <property type="entry name" value="S-adenosyl-L-methionine-dependent methyltransferases"/>
    <property type="match status" value="1"/>
</dbReference>
<gene>
    <name evidence="10" type="ORF">DEBURN_LOCUS9161</name>
</gene>
<comment type="caution">
    <text evidence="10">The sequence shown here is derived from an EMBL/GenBank/DDBJ whole genome shotgun (WGS) entry which is preliminary data.</text>
</comment>
<evidence type="ECO:0000256" key="1">
    <source>
        <dbReference type="ARBA" id="ARBA00004173"/>
    </source>
</evidence>
<keyword evidence="3 7" id="KW-0808">Transferase</keyword>
<dbReference type="OrthoDB" id="16079at2759"/>
<keyword evidence="5 7" id="KW-0694">RNA-binding</keyword>
<feature type="binding site" evidence="7">
    <location>
        <position position="28"/>
    </location>
    <ligand>
        <name>S-adenosyl-L-methionine</name>
        <dbReference type="ChEBI" id="CHEBI:59789"/>
    </ligand>
</feature>
<dbReference type="InterPro" id="IPR001737">
    <property type="entry name" value="KsgA/Erm"/>
</dbReference>
<comment type="function">
    <text evidence="6">Mitochondrial transcription factor that confers selective promoter recognition on the core subunit of the yeast mitochondrial RNA polymerase. Interacts with DNA in a non-specific manner.</text>
</comment>
<keyword evidence="4 7" id="KW-0949">S-adenosyl-L-methionine</keyword>
<comment type="caution">
    <text evidence="7">Lacks conserved residue(s) required for the propagation of feature annotation.</text>
</comment>
<evidence type="ECO:0000313" key="11">
    <source>
        <dbReference type="Proteomes" id="UP000789706"/>
    </source>
</evidence>
<feature type="domain" description="Ribosomal RNA adenine methylase transferase N-terminal" evidence="9">
    <location>
        <begin position="35"/>
        <end position="186"/>
    </location>
</feature>
<evidence type="ECO:0000256" key="6">
    <source>
        <dbReference type="ARBA" id="ARBA00024915"/>
    </source>
</evidence>
<evidence type="ECO:0000256" key="8">
    <source>
        <dbReference type="RuleBase" id="RU362106"/>
    </source>
</evidence>
<dbReference type="Proteomes" id="UP000789706">
    <property type="component" value="Unassembled WGS sequence"/>
</dbReference>
<dbReference type="GO" id="GO:0006391">
    <property type="term" value="P:transcription initiation at mitochondrial promoter"/>
    <property type="evidence" value="ECO:0007669"/>
    <property type="project" value="TreeGrafter"/>
</dbReference>
<proteinExistence type="inferred from homology"/>
<organism evidence="10 11">
    <name type="scientific">Diversispora eburnea</name>
    <dbReference type="NCBI Taxonomy" id="1213867"/>
    <lineage>
        <taxon>Eukaryota</taxon>
        <taxon>Fungi</taxon>
        <taxon>Fungi incertae sedis</taxon>
        <taxon>Mucoromycota</taxon>
        <taxon>Glomeromycotina</taxon>
        <taxon>Glomeromycetes</taxon>
        <taxon>Diversisporales</taxon>
        <taxon>Diversisporaceae</taxon>
        <taxon>Diversispora</taxon>
    </lineage>
</organism>
<dbReference type="Pfam" id="PF00398">
    <property type="entry name" value="RrnaAD"/>
    <property type="match status" value="2"/>
</dbReference>
<keyword evidence="2 7" id="KW-0489">Methyltransferase</keyword>
<evidence type="ECO:0000256" key="3">
    <source>
        <dbReference type="ARBA" id="ARBA00022679"/>
    </source>
</evidence>
<dbReference type="PANTHER" id="PTHR11727:SF17">
    <property type="entry name" value="DIMETHYLADENOSINE TRANSFERASE 1, MITOCHONDRIAL"/>
    <property type="match status" value="1"/>
</dbReference>
<evidence type="ECO:0000313" key="10">
    <source>
        <dbReference type="EMBL" id="CAG8593204.1"/>
    </source>
</evidence>
<keyword evidence="11" id="KW-1185">Reference proteome</keyword>
<dbReference type="EMBL" id="CAJVPK010001619">
    <property type="protein sequence ID" value="CAG8593204.1"/>
    <property type="molecule type" value="Genomic_DNA"/>
</dbReference>
<dbReference type="GO" id="GO:0003723">
    <property type="term" value="F:RNA binding"/>
    <property type="evidence" value="ECO:0007669"/>
    <property type="project" value="UniProtKB-UniRule"/>
</dbReference>
<comment type="similarity">
    <text evidence="7 8">Belongs to the class I-like SAM-binding methyltransferase superfamily. rRNA adenine N(6)-methyltransferase family.</text>
</comment>
<dbReference type="CDD" id="cd02440">
    <property type="entry name" value="AdoMet_MTases"/>
    <property type="match status" value="1"/>
</dbReference>
<protein>
    <recommendedName>
        <fullName evidence="8">rRNA adenine N(6)-methyltransferase</fullName>
        <ecNumber evidence="8">2.1.1.-</ecNumber>
    </recommendedName>
</protein>
<dbReference type="SMART" id="SM00650">
    <property type="entry name" value="rADc"/>
    <property type="match status" value="1"/>
</dbReference>
<feature type="binding site" evidence="7">
    <location>
        <position position="30"/>
    </location>
    <ligand>
        <name>S-adenosyl-L-methionine</name>
        <dbReference type="ChEBI" id="CHEBI:59789"/>
    </ligand>
</feature>
<keyword evidence="8" id="KW-0698">rRNA processing</keyword>
<dbReference type="GO" id="GO:0000179">
    <property type="term" value="F:rRNA (adenine-N6,N6-)-dimethyltransferase activity"/>
    <property type="evidence" value="ECO:0007669"/>
    <property type="project" value="UniProtKB-UniRule"/>
</dbReference>
<dbReference type="PANTHER" id="PTHR11727">
    <property type="entry name" value="DIMETHYLADENOSINE TRANSFERASE"/>
    <property type="match status" value="1"/>
</dbReference>
<dbReference type="PROSITE" id="PS01131">
    <property type="entry name" value="RRNA_A_DIMETH"/>
    <property type="match status" value="1"/>
</dbReference>
<evidence type="ECO:0000256" key="4">
    <source>
        <dbReference type="ARBA" id="ARBA00022691"/>
    </source>
</evidence>
<evidence type="ECO:0000259" key="9">
    <source>
        <dbReference type="SMART" id="SM00650"/>
    </source>
</evidence>
<dbReference type="Gene3D" id="3.40.50.150">
    <property type="entry name" value="Vaccinia Virus protein VP39"/>
    <property type="match status" value="2"/>
</dbReference>
<reference evidence="10" key="1">
    <citation type="submission" date="2021-06" db="EMBL/GenBank/DDBJ databases">
        <authorList>
            <person name="Kallberg Y."/>
            <person name="Tangrot J."/>
            <person name="Rosling A."/>
        </authorList>
    </citation>
    <scope>NUCLEOTIDE SEQUENCE</scope>
    <source>
        <strain evidence="10">AZ414A</strain>
    </source>
</reference>
<dbReference type="InterPro" id="IPR029063">
    <property type="entry name" value="SAM-dependent_MTases_sf"/>
</dbReference>
<dbReference type="InterPro" id="IPR020596">
    <property type="entry name" value="rRNA_Ade_Mease_Trfase_CS"/>
</dbReference>
<dbReference type="PROSITE" id="PS51689">
    <property type="entry name" value="SAM_RNA_A_N6_MT"/>
    <property type="match status" value="1"/>
</dbReference>